<dbReference type="EMBL" id="JBEHCU010013282">
    <property type="protein sequence ID" value="KAL1374519.1"/>
    <property type="molecule type" value="Genomic_DNA"/>
</dbReference>
<proteinExistence type="predicted"/>
<protein>
    <submittedName>
        <fullName evidence="1">Uncharacterized protein</fullName>
    </submittedName>
</protein>
<comment type="caution">
    <text evidence="1">The sequence shown here is derived from an EMBL/GenBank/DDBJ whole genome shotgun (WGS) entry which is preliminary data.</text>
</comment>
<dbReference type="Proteomes" id="UP001562425">
    <property type="component" value="Unassembled WGS sequence"/>
</dbReference>
<sequence length="61" mass="6649">MRVQLALVGTKANTRVATREPPDNTVDNTRVATKVRLAQVGININTKEAIREPLDSMADST</sequence>
<gene>
    <name evidence="1" type="ORF">pipiens_018040</name>
</gene>
<dbReference type="AlphaFoldDB" id="A0ABD1CDU8"/>
<keyword evidence="2" id="KW-1185">Reference proteome</keyword>
<evidence type="ECO:0000313" key="1">
    <source>
        <dbReference type="EMBL" id="KAL1374519.1"/>
    </source>
</evidence>
<reference evidence="1 2" key="1">
    <citation type="submission" date="2024-05" db="EMBL/GenBank/DDBJ databases">
        <title>Culex pipiens pipiens assembly and annotation.</title>
        <authorList>
            <person name="Alout H."/>
            <person name="Durand T."/>
        </authorList>
    </citation>
    <scope>NUCLEOTIDE SEQUENCE [LARGE SCALE GENOMIC DNA]</scope>
    <source>
        <strain evidence="1">HA-2024</strain>
        <tissue evidence="1">Whole body</tissue>
    </source>
</reference>
<accession>A0ABD1CDU8</accession>
<name>A0ABD1CDU8_CULPP</name>
<organism evidence="1 2">
    <name type="scientific">Culex pipiens pipiens</name>
    <name type="common">Northern house mosquito</name>
    <dbReference type="NCBI Taxonomy" id="38569"/>
    <lineage>
        <taxon>Eukaryota</taxon>
        <taxon>Metazoa</taxon>
        <taxon>Ecdysozoa</taxon>
        <taxon>Arthropoda</taxon>
        <taxon>Hexapoda</taxon>
        <taxon>Insecta</taxon>
        <taxon>Pterygota</taxon>
        <taxon>Neoptera</taxon>
        <taxon>Endopterygota</taxon>
        <taxon>Diptera</taxon>
        <taxon>Nematocera</taxon>
        <taxon>Culicoidea</taxon>
        <taxon>Culicidae</taxon>
        <taxon>Culicinae</taxon>
        <taxon>Culicini</taxon>
        <taxon>Culex</taxon>
        <taxon>Culex</taxon>
    </lineage>
</organism>
<evidence type="ECO:0000313" key="2">
    <source>
        <dbReference type="Proteomes" id="UP001562425"/>
    </source>
</evidence>
<feature type="non-terminal residue" evidence="1">
    <location>
        <position position="61"/>
    </location>
</feature>